<evidence type="ECO:0000256" key="2">
    <source>
        <dbReference type="ARBA" id="ARBA00022598"/>
    </source>
</evidence>
<dbReference type="InterPro" id="IPR013221">
    <property type="entry name" value="Mur_ligase_cen"/>
</dbReference>
<dbReference type="Pfam" id="PF08245">
    <property type="entry name" value="Mur_ligase_M"/>
    <property type="match status" value="1"/>
</dbReference>
<dbReference type="Proteomes" id="UP001500101">
    <property type="component" value="Unassembled WGS sequence"/>
</dbReference>
<evidence type="ECO:0000256" key="6">
    <source>
        <dbReference type="ARBA" id="ARBA00022960"/>
    </source>
</evidence>
<keyword evidence="7 10" id="KW-0573">Peptidoglycan synthesis</keyword>
<comment type="function">
    <text evidence="10 11">Involved in cell wall formation. Catalyzes the final step in the synthesis of UDP-N-acetylmuramoyl-pentapeptide, the precursor of murein.</text>
</comment>
<accession>A0ABP7YDS3</accession>
<keyword evidence="1 10" id="KW-0963">Cytoplasm</keyword>
<dbReference type="EMBL" id="BAAAZI010000004">
    <property type="protein sequence ID" value="GAA4134668.1"/>
    <property type="molecule type" value="Genomic_DNA"/>
</dbReference>
<reference evidence="16" key="1">
    <citation type="journal article" date="2019" name="Int. J. Syst. Evol. Microbiol.">
        <title>The Global Catalogue of Microorganisms (GCM) 10K type strain sequencing project: providing services to taxonomists for standard genome sequencing and annotation.</title>
        <authorList>
            <consortium name="The Broad Institute Genomics Platform"/>
            <consortium name="The Broad Institute Genome Sequencing Center for Infectious Disease"/>
            <person name="Wu L."/>
            <person name="Ma J."/>
        </authorList>
    </citation>
    <scope>NUCLEOTIDE SEQUENCE [LARGE SCALE GENOMIC DNA]</scope>
    <source>
        <strain evidence="16">JCM 16704</strain>
    </source>
</reference>
<dbReference type="InterPro" id="IPR035911">
    <property type="entry name" value="MurE/MurF_N"/>
</dbReference>
<dbReference type="GO" id="GO:0016874">
    <property type="term" value="F:ligase activity"/>
    <property type="evidence" value="ECO:0007669"/>
    <property type="project" value="UniProtKB-KW"/>
</dbReference>
<evidence type="ECO:0000256" key="1">
    <source>
        <dbReference type="ARBA" id="ARBA00022490"/>
    </source>
</evidence>
<sequence length="434" mass="48013">MQVAELYQLYLTYSKVCTDTRQISPDCLFFALKGDSFNGNSFAEQALAAGAKYVVIDDKNYYQDNPAYILVDDVLASLQALAKYHRLQLNIPFIGITGTNGKTTSKELVHAVLSQRYKTFATKGNLNNHIGVPLTILSLPKDLEIAIIEMGANHIREIAFLCDIARPTHGFITNVGKAHLEGFGSFEGVMKTKGELYDFLKENQGQLFIQGDNEYLTAMAADRGINNAITYGFSENNSIQGGLVIADPLLTIFWKLAEEKGQQEVATHLTGAYNIENMLAAVAIGHHFELSALEINAGLNGYVPQNNRSQINKTEKNTVIADYYNANASSMAAAIANLQVIQAEKKVAILGDMFEMGDQSEEEHKKVIEQAKKLNLNGLIFVGKAFYALRDEEAQYFESTEDLKTALKEKPLEGNLILLKASRGMAFERLMELL</sequence>
<keyword evidence="3 10" id="KW-0132">Cell division</keyword>
<comment type="caution">
    <text evidence="15">The sequence shown here is derived from an EMBL/GenBank/DDBJ whole genome shotgun (WGS) entry which is preliminary data.</text>
</comment>
<comment type="subcellular location">
    <subcellularLocation>
        <location evidence="10 11">Cytoplasm</location>
    </subcellularLocation>
</comment>
<dbReference type="Pfam" id="PF02875">
    <property type="entry name" value="Mur_ligase_C"/>
    <property type="match status" value="1"/>
</dbReference>
<dbReference type="Gene3D" id="3.40.1390.10">
    <property type="entry name" value="MurE/MurF, N-terminal domain"/>
    <property type="match status" value="1"/>
</dbReference>
<evidence type="ECO:0000259" key="14">
    <source>
        <dbReference type="Pfam" id="PF08245"/>
    </source>
</evidence>
<dbReference type="PANTHER" id="PTHR43024:SF1">
    <property type="entry name" value="UDP-N-ACETYLMURAMOYL-TRIPEPTIDE--D-ALANYL-D-ALANINE LIGASE"/>
    <property type="match status" value="1"/>
</dbReference>
<dbReference type="PANTHER" id="PTHR43024">
    <property type="entry name" value="UDP-N-ACETYLMURAMOYL-TRIPEPTIDE--D-ALANYL-D-ALANINE LIGASE"/>
    <property type="match status" value="1"/>
</dbReference>
<dbReference type="SUPFAM" id="SSF53244">
    <property type="entry name" value="MurD-like peptide ligases, peptide-binding domain"/>
    <property type="match status" value="1"/>
</dbReference>
<dbReference type="HAMAP" id="MF_02019">
    <property type="entry name" value="MurF"/>
    <property type="match status" value="1"/>
</dbReference>
<dbReference type="InterPro" id="IPR036565">
    <property type="entry name" value="Mur-like_cat_sf"/>
</dbReference>
<evidence type="ECO:0000259" key="12">
    <source>
        <dbReference type="Pfam" id="PF01225"/>
    </source>
</evidence>
<feature type="binding site" evidence="10">
    <location>
        <begin position="98"/>
        <end position="104"/>
    </location>
    <ligand>
        <name>ATP</name>
        <dbReference type="ChEBI" id="CHEBI:30616"/>
    </ligand>
</feature>
<evidence type="ECO:0000256" key="11">
    <source>
        <dbReference type="RuleBase" id="RU004136"/>
    </source>
</evidence>
<dbReference type="NCBIfam" id="TIGR01143">
    <property type="entry name" value="murF"/>
    <property type="match status" value="1"/>
</dbReference>
<keyword evidence="4 10" id="KW-0547">Nucleotide-binding</keyword>
<keyword evidence="16" id="KW-1185">Reference proteome</keyword>
<evidence type="ECO:0000313" key="16">
    <source>
        <dbReference type="Proteomes" id="UP001500101"/>
    </source>
</evidence>
<dbReference type="InterPro" id="IPR036615">
    <property type="entry name" value="Mur_ligase_C_dom_sf"/>
</dbReference>
<feature type="domain" description="Mur ligase central" evidence="14">
    <location>
        <begin position="96"/>
        <end position="284"/>
    </location>
</feature>
<keyword evidence="8 10" id="KW-0131">Cell cycle</keyword>
<comment type="similarity">
    <text evidence="10">Belongs to the MurCDEF family. MurF subfamily.</text>
</comment>
<dbReference type="SUPFAM" id="SSF53623">
    <property type="entry name" value="MurD-like peptide ligases, catalytic domain"/>
    <property type="match status" value="1"/>
</dbReference>
<dbReference type="InterPro" id="IPR051046">
    <property type="entry name" value="MurCDEF_CellWall_CoF430Synth"/>
</dbReference>
<comment type="catalytic activity">
    <reaction evidence="10 11">
        <text>D-alanyl-D-alanine + UDP-N-acetyl-alpha-D-muramoyl-L-alanyl-gamma-D-glutamyl-meso-2,6-diaminopimelate + ATP = UDP-N-acetyl-alpha-D-muramoyl-L-alanyl-gamma-D-glutamyl-meso-2,6-diaminopimeloyl-D-alanyl-D-alanine + ADP + phosphate + H(+)</text>
        <dbReference type="Rhea" id="RHEA:28374"/>
        <dbReference type="ChEBI" id="CHEBI:15378"/>
        <dbReference type="ChEBI" id="CHEBI:30616"/>
        <dbReference type="ChEBI" id="CHEBI:43474"/>
        <dbReference type="ChEBI" id="CHEBI:57822"/>
        <dbReference type="ChEBI" id="CHEBI:61386"/>
        <dbReference type="ChEBI" id="CHEBI:83905"/>
        <dbReference type="ChEBI" id="CHEBI:456216"/>
        <dbReference type="EC" id="6.3.2.10"/>
    </reaction>
</comment>
<keyword evidence="5 10" id="KW-0067">ATP-binding</keyword>
<dbReference type="Gene3D" id="3.90.190.20">
    <property type="entry name" value="Mur ligase, C-terminal domain"/>
    <property type="match status" value="1"/>
</dbReference>
<evidence type="ECO:0000256" key="10">
    <source>
        <dbReference type="HAMAP-Rule" id="MF_02019"/>
    </source>
</evidence>
<keyword evidence="6 10" id="KW-0133">Cell shape</keyword>
<proteinExistence type="inferred from homology"/>
<evidence type="ECO:0000256" key="5">
    <source>
        <dbReference type="ARBA" id="ARBA00022840"/>
    </source>
</evidence>
<evidence type="ECO:0000256" key="8">
    <source>
        <dbReference type="ARBA" id="ARBA00023306"/>
    </source>
</evidence>
<evidence type="ECO:0000256" key="4">
    <source>
        <dbReference type="ARBA" id="ARBA00022741"/>
    </source>
</evidence>
<evidence type="ECO:0000256" key="7">
    <source>
        <dbReference type="ARBA" id="ARBA00022984"/>
    </source>
</evidence>
<dbReference type="Gene3D" id="3.40.1190.10">
    <property type="entry name" value="Mur-like, catalytic domain"/>
    <property type="match status" value="1"/>
</dbReference>
<feature type="domain" description="Mur ligase C-terminal" evidence="13">
    <location>
        <begin position="308"/>
        <end position="423"/>
    </location>
</feature>
<dbReference type="Pfam" id="PF01225">
    <property type="entry name" value="Mur_ligase"/>
    <property type="match status" value="1"/>
</dbReference>
<dbReference type="InterPro" id="IPR004101">
    <property type="entry name" value="Mur_ligase_C"/>
</dbReference>
<evidence type="ECO:0000256" key="3">
    <source>
        <dbReference type="ARBA" id="ARBA00022618"/>
    </source>
</evidence>
<evidence type="ECO:0000259" key="13">
    <source>
        <dbReference type="Pfam" id="PF02875"/>
    </source>
</evidence>
<name>A0ABP7YDS3_9SPHI</name>
<dbReference type="EC" id="6.3.2.10" evidence="10 11"/>
<feature type="domain" description="Mur ligase N-terminal catalytic" evidence="12">
    <location>
        <begin position="13"/>
        <end position="68"/>
    </location>
</feature>
<dbReference type="InterPro" id="IPR005863">
    <property type="entry name" value="UDP-N-AcMur_synth"/>
</dbReference>
<organism evidence="15 16">
    <name type="scientific">Sphingobacterium kyonggiense</name>
    <dbReference type="NCBI Taxonomy" id="714075"/>
    <lineage>
        <taxon>Bacteria</taxon>
        <taxon>Pseudomonadati</taxon>
        <taxon>Bacteroidota</taxon>
        <taxon>Sphingobacteriia</taxon>
        <taxon>Sphingobacteriales</taxon>
        <taxon>Sphingobacteriaceae</taxon>
        <taxon>Sphingobacterium</taxon>
    </lineage>
</organism>
<dbReference type="SUPFAM" id="SSF63418">
    <property type="entry name" value="MurE/MurF N-terminal domain"/>
    <property type="match status" value="1"/>
</dbReference>
<keyword evidence="2 10" id="KW-0436">Ligase</keyword>
<dbReference type="RefSeq" id="WP_344673388.1">
    <property type="nucleotide sequence ID" value="NZ_BAAAZI010000004.1"/>
</dbReference>
<gene>
    <name evidence="10" type="primary">murF</name>
    <name evidence="15" type="ORF">GCM10022216_07950</name>
</gene>
<keyword evidence="9 10" id="KW-0961">Cell wall biogenesis/degradation</keyword>
<evidence type="ECO:0000256" key="9">
    <source>
        <dbReference type="ARBA" id="ARBA00023316"/>
    </source>
</evidence>
<protein>
    <recommendedName>
        <fullName evidence="10 11">UDP-N-acetylmuramoyl-tripeptide--D-alanyl-D-alanine ligase</fullName>
        <ecNumber evidence="10 11">6.3.2.10</ecNumber>
    </recommendedName>
    <alternativeName>
        <fullName evidence="10">D-alanyl-D-alanine-adding enzyme</fullName>
    </alternativeName>
</protein>
<dbReference type="InterPro" id="IPR000713">
    <property type="entry name" value="Mur_ligase_N"/>
</dbReference>
<comment type="pathway">
    <text evidence="10 11">Cell wall biogenesis; peptidoglycan biosynthesis.</text>
</comment>
<evidence type="ECO:0000313" key="15">
    <source>
        <dbReference type="EMBL" id="GAA4134668.1"/>
    </source>
</evidence>